<dbReference type="PANTHER" id="PTHR10663:SF334">
    <property type="entry name" value="PH AND SEC7 DOMAIN-CONTAINING PROTEIN 1"/>
    <property type="match status" value="1"/>
</dbReference>
<dbReference type="PANTHER" id="PTHR10663">
    <property type="entry name" value="GUANYL-NUCLEOTIDE EXCHANGE FACTOR"/>
    <property type="match status" value="1"/>
</dbReference>
<protein>
    <submittedName>
        <fullName evidence="3">PH and SEC7 domain-containing protein 1-like</fullName>
    </submittedName>
</protein>
<dbReference type="Gene3D" id="2.30.29.30">
    <property type="entry name" value="Pleckstrin-homology domain (PH domain)/Phosphotyrosine-binding domain (PTB)"/>
    <property type="match status" value="1"/>
</dbReference>
<dbReference type="InterPro" id="IPR011993">
    <property type="entry name" value="PH-like_dom_sf"/>
</dbReference>
<reference evidence="3" key="2">
    <citation type="submission" date="2025-09" db="UniProtKB">
        <authorList>
            <consortium name="Ensembl"/>
        </authorList>
    </citation>
    <scope>IDENTIFICATION</scope>
</reference>
<feature type="compositionally biased region" description="Low complexity" evidence="1">
    <location>
        <begin position="259"/>
        <end position="283"/>
    </location>
</feature>
<name>A0A3Q3FWZ6_KRYMA</name>
<dbReference type="Pfam" id="PF15410">
    <property type="entry name" value="PH_9"/>
    <property type="match status" value="1"/>
</dbReference>
<evidence type="ECO:0000259" key="2">
    <source>
        <dbReference type="PROSITE" id="PS50003"/>
    </source>
</evidence>
<dbReference type="OMA" id="EMESWIT"/>
<dbReference type="FunFam" id="2.30.29.30:FF:000054">
    <property type="entry name" value="PH and SEC7 domain-containing protein 3"/>
    <property type="match status" value="1"/>
</dbReference>
<dbReference type="InterPro" id="IPR001849">
    <property type="entry name" value="PH_domain"/>
</dbReference>
<dbReference type="SMART" id="SM00233">
    <property type="entry name" value="PH"/>
    <property type="match status" value="1"/>
</dbReference>
<evidence type="ECO:0000313" key="4">
    <source>
        <dbReference type="Proteomes" id="UP000264800"/>
    </source>
</evidence>
<dbReference type="SUPFAM" id="SSF50729">
    <property type="entry name" value="PH domain-like"/>
    <property type="match status" value="1"/>
</dbReference>
<reference evidence="3" key="1">
    <citation type="submission" date="2025-08" db="UniProtKB">
        <authorList>
            <consortium name="Ensembl"/>
        </authorList>
    </citation>
    <scope>IDENTIFICATION</scope>
</reference>
<dbReference type="CDD" id="cd13295">
    <property type="entry name" value="PH_EFA6"/>
    <property type="match status" value="1"/>
</dbReference>
<feature type="region of interest" description="Disordered" evidence="1">
    <location>
        <begin position="251"/>
        <end position="300"/>
    </location>
</feature>
<dbReference type="AlphaFoldDB" id="A0A3Q3FWZ6"/>
<organism evidence="3 4">
    <name type="scientific">Kryptolebias marmoratus</name>
    <name type="common">Mangrove killifish</name>
    <name type="synonym">Rivulus marmoratus</name>
    <dbReference type="NCBI Taxonomy" id="37003"/>
    <lineage>
        <taxon>Eukaryota</taxon>
        <taxon>Metazoa</taxon>
        <taxon>Chordata</taxon>
        <taxon>Craniata</taxon>
        <taxon>Vertebrata</taxon>
        <taxon>Euteleostomi</taxon>
        <taxon>Actinopterygii</taxon>
        <taxon>Neopterygii</taxon>
        <taxon>Teleostei</taxon>
        <taxon>Neoteleostei</taxon>
        <taxon>Acanthomorphata</taxon>
        <taxon>Ovalentaria</taxon>
        <taxon>Atherinomorphae</taxon>
        <taxon>Cyprinodontiformes</taxon>
        <taxon>Rivulidae</taxon>
        <taxon>Kryptolebias</taxon>
    </lineage>
</organism>
<proteinExistence type="predicted"/>
<dbReference type="Ensembl" id="ENSKMAT00000017051.1">
    <property type="protein sequence ID" value="ENSKMAP00000016817.1"/>
    <property type="gene ID" value="ENSKMAG00000012543.1"/>
</dbReference>
<accession>A0A3Q3FWZ6</accession>
<evidence type="ECO:0000313" key="3">
    <source>
        <dbReference type="Ensembl" id="ENSKMAP00000016817.1"/>
    </source>
</evidence>
<dbReference type="PROSITE" id="PS50003">
    <property type="entry name" value="PH_DOMAIN"/>
    <property type="match status" value="1"/>
</dbReference>
<dbReference type="InterPro" id="IPR041681">
    <property type="entry name" value="PH_9"/>
</dbReference>
<keyword evidence="4" id="KW-1185">Reference proteome</keyword>
<evidence type="ECO:0000256" key="1">
    <source>
        <dbReference type="SAM" id="MobiDB-lite"/>
    </source>
</evidence>
<dbReference type="GeneTree" id="ENSGT00940000155061"/>
<dbReference type="Proteomes" id="UP000264800">
    <property type="component" value="Unplaced"/>
</dbReference>
<feature type="domain" description="PH" evidence="2">
    <location>
        <begin position="21"/>
        <end position="133"/>
    </location>
</feature>
<sequence>MKREASSGKLVSEETKPTGALLYKNGFLVRKVHADSDGKRPRGRRGWKTFYAILKGLILYLQKQGEYRPDKQLSDEDLKNAVSIHHSLAMKASDYSKRPNVFYLRTADWRVYLFQANAEQMQSWITRINTVAAMFSSPPFPAAIGSQKKFSRPLLPGSMSKQSEEEQIRSHEARFRAISTELAELRSYPPDRKVKGRELEEYRQRDEYLDFEKTRYGTYIMLLRVKIRSGEEDLSVFESLLLEDSSLQRAHSSPTLQDSSQASQASSTRDGGSSSRASGCSSSKPRQEGQRHSYRQAVKK</sequence>